<reference evidence="2" key="1">
    <citation type="journal article" date="2008" name="J. Bacteriol.">
        <title>Genome sequence of the fish pathogen Renibacterium salmoninarum suggests reductive evolution away from an environmental Arthrobacter ancestor.</title>
        <authorList>
            <person name="Wiens G.D."/>
            <person name="Rockey D.D."/>
            <person name="Wu Z."/>
            <person name="Chang J."/>
            <person name="Levy R."/>
            <person name="Crane S."/>
            <person name="Chen D.S."/>
            <person name="Capri G.R."/>
            <person name="Burnett J.R."/>
            <person name="Sudheesh P.S."/>
            <person name="Schipma M.J."/>
            <person name="Burd H."/>
            <person name="Bhattacharyya A."/>
            <person name="Rhodes L.D."/>
            <person name="Kaul R."/>
            <person name="Strom M.S."/>
        </authorList>
    </citation>
    <scope>NUCLEOTIDE SEQUENCE [LARGE SCALE GENOMIC DNA]</scope>
    <source>
        <strain evidence="2">ATCC 33209 / DSM 20767 / JCM 11484 / NBRC 15589 / NCIMB 2235</strain>
    </source>
</reference>
<dbReference type="KEGG" id="rsa:RSal33209_2930"/>
<protein>
    <submittedName>
        <fullName evidence="1">Uncharacterized protein</fullName>
    </submittedName>
</protein>
<dbReference type="HOGENOM" id="CLU_2993535_0_0_11"/>
<sequence>MQNAEHCVCPLALDRPSLPGDLASLNLLAQIRVGVERILCKQPHKDVPPASPLGGTN</sequence>
<evidence type="ECO:0000313" key="1">
    <source>
        <dbReference type="EMBL" id="ABY24652.1"/>
    </source>
</evidence>
<dbReference type="Proteomes" id="UP000002007">
    <property type="component" value="Chromosome"/>
</dbReference>
<accession>A9WTY2</accession>
<dbReference type="STRING" id="288705.RSal33209_2930"/>
<evidence type="ECO:0000313" key="2">
    <source>
        <dbReference type="Proteomes" id="UP000002007"/>
    </source>
</evidence>
<dbReference type="AlphaFoldDB" id="A9WTY2"/>
<name>A9WTY2_RENSM</name>
<gene>
    <name evidence="1" type="ordered locus">RSal33209_2930</name>
</gene>
<proteinExistence type="predicted"/>
<organism evidence="1 2">
    <name type="scientific">Renibacterium salmoninarum (strain ATCC 33209 / DSM 20767 / JCM 11484 / NBRC 15589 / NCIMB 2235)</name>
    <dbReference type="NCBI Taxonomy" id="288705"/>
    <lineage>
        <taxon>Bacteria</taxon>
        <taxon>Bacillati</taxon>
        <taxon>Actinomycetota</taxon>
        <taxon>Actinomycetes</taxon>
        <taxon>Micrococcales</taxon>
        <taxon>Micrococcaceae</taxon>
        <taxon>Renibacterium</taxon>
    </lineage>
</organism>
<keyword evidence="2" id="KW-1185">Reference proteome</keyword>
<dbReference type="EMBL" id="CP000910">
    <property type="protein sequence ID" value="ABY24652.1"/>
    <property type="molecule type" value="Genomic_DNA"/>
</dbReference>